<keyword evidence="4" id="KW-0808">Transferase</keyword>
<dbReference type="Ensembl" id="ENSCPIT00010014230.1">
    <property type="protein sequence ID" value="ENSCPIP00010012033.1"/>
    <property type="gene ID" value="ENSCPIG00010009362.1"/>
</dbReference>
<evidence type="ECO:0000256" key="5">
    <source>
        <dbReference type="ARBA" id="ARBA00022723"/>
    </source>
</evidence>
<reference evidence="12" key="2">
    <citation type="submission" date="2025-09" db="UniProtKB">
        <authorList>
            <consortium name="Ensembl"/>
        </authorList>
    </citation>
    <scope>IDENTIFICATION</scope>
</reference>
<evidence type="ECO:0000256" key="10">
    <source>
        <dbReference type="SAM" id="MobiDB-lite"/>
    </source>
</evidence>
<evidence type="ECO:0000313" key="13">
    <source>
        <dbReference type="Proteomes" id="UP000694543"/>
    </source>
</evidence>
<dbReference type="Pfam" id="PF00266">
    <property type="entry name" value="Aminotran_5"/>
    <property type="match status" value="1"/>
</dbReference>
<evidence type="ECO:0000256" key="3">
    <source>
        <dbReference type="ARBA" id="ARBA00012239"/>
    </source>
</evidence>
<dbReference type="GO" id="GO:0051536">
    <property type="term" value="F:iron-sulfur cluster binding"/>
    <property type="evidence" value="ECO:0007669"/>
    <property type="project" value="UniProtKB-KW"/>
</dbReference>
<evidence type="ECO:0000259" key="11">
    <source>
        <dbReference type="Pfam" id="PF00266"/>
    </source>
</evidence>
<dbReference type="PANTHER" id="PTHR11601">
    <property type="entry name" value="CYSTEINE DESULFURYLASE FAMILY MEMBER"/>
    <property type="match status" value="1"/>
</dbReference>
<evidence type="ECO:0000256" key="4">
    <source>
        <dbReference type="ARBA" id="ARBA00022679"/>
    </source>
</evidence>
<dbReference type="Gene3D" id="3.40.640.10">
    <property type="entry name" value="Type I PLP-dependent aspartate aminotransferase-like (Major domain)"/>
    <property type="match status" value="1"/>
</dbReference>
<dbReference type="PROSITE" id="PS00595">
    <property type="entry name" value="AA_TRANSFER_CLASS_5"/>
    <property type="match status" value="1"/>
</dbReference>
<dbReference type="GO" id="GO:0005634">
    <property type="term" value="C:nucleus"/>
    <property type="evidence" value="ECO:0007669"/>
    <property type="project" value="TreeGrafter"/>
</dbReference>
<dbReference type="AlphaFoldDB" id="A0A8C3LNG9"/>
<evidence type="ECO:0000256" key="9">
    <source>
        <dbReference type="RuleBase" id="RU004504"/>
    </source>
</evidence>
<dbReference type="GO" id="GO:0031071">
    <property type="term" value="F:cysteine desulfurase activity"/>
    <property type="evidence" value="ECO:0007669"/>
    <property type="project" value="UniProtKB-EC"/>
</dbReference>
<dbReference type="GO" id="GO:0046872">
    <property type="term" value="F:metal ion binding"/>
    <property type="evidence" value="ECO:0007669"/>
    <property type="project" value="UniProtKB-KW"/>
</dbReference>
<dbReference type="EC" id="2.8.1.7" evidence="3"/>
<keyword evidence="5" id="KW-0479">Metal-binding</keyword>
<proteinExistence type="inferred from homology"/>
<dbReference type="GO" id="GO:0005829">
    <property type="term" value="C:cytosol"/>
    <property type="evidence" value="ECO:0007669"/>
    <property type="project" value="TreeGrafter"/>
</dbReference>
<comment type="similarity">
    <text evidence="2">Belongs to the class-V pyridoxal-phosphate-dependent aminotransferase family. NifS/IscS subfamily.</text>
</comment>
<evidence type="ECO:0000313" key="12">
    <source>
        <dbReference type="Ensembl" id="ENSCPIP00010012033.1"/>
    </source>
</evidence>
<name>A0A8C3LNG9_CHRPC</name>
<evidence type="ECO:0000256" key="2">
    <source>
        <dbReference type="ARBA" id="ARBA00006490"/>
    </source>
</evidence>
<dbReference type="GO" id="GO:0005739">
    <property type="term" value="C:mitochondrion"/>
    <property type="evidence" value="ECO:0007669"/>
    <property type="project" value="TreeGrafter"/>
</dbReference>
<dbReference type="PANTHER" id="PTHR11601:SF34">
    <property type="entry name" value="CYSTEINE DESULFURASE"/>
    <property type="match status" value="1"/>
</dbReference>
<dbReference type="SUPFAM" id="SSF53383">
    <property type="entry name" value="PLP-dependent transferases"/>
    <property type="match status" value="1"/>
</dbReference>
<accession>A0A8C3LNG9</accession>
<keyword evidence="6" id="KW-0663">Pyridoxal phosphate</keyword>
<evidence type="ECO:0000256" key="1">
    <source>
        <dbReference type="ARBA" id="ARBA00001933"/>
    </source>
</evidence>
<dbReference type="InterPro" id="IPR015421">
    <property type="entry name" value="PyrdxlP-dep_Trfase_major"/>
</dbReference>
<evidence type="ECO:0000256" key="7">
    <source>
        <dbReference type="ARBA" id="ARBA00023004"/>
    </source>
</evidence>
<dbReference type="GO" id="GO:0016226">
    <property type="term" value="P:iron-sulfur cluster assembly"/>
    <property type="evidence" value="ECO:0007669"/>
    <property type="project" value="TreeGrafter"/>
</dbReference>
<dbReference type="InterPro" id="IPR000192">
    <property type="entry name" value="Aminotrans_V_dom"/>
</dbReference>
<reference evidence="12" key="1">
    <citation type="submission" date="2025-08" db="UniProtKB">
        <authorList>
            <consortium name="Ensembl"/>
        </authorList>
    </citation>
    <scope>IDENTIFICATION</scope>
</reference>
<evidence type="ECO:0000256" key="6">
    <source>
        <dbReference type="ARBA" id="ARBA00022898"/>
    </source>
</evidence>
<keyword evidence="8" id="KW-0411">Iron-sulfur</keyword>
<organism evidence="12 13">
    <name type="scientific">Chrysolophus pictus</name>
    <name type="common">Golden pheasant</name>
    <name type="synonym">Phasianus pictus</name>
    <dbReference type="NCBI Taxonomy" id="9089"/>
    <lineage>
        <taxon>Eukaryota</taxon>
        <taxon>Metazoa</taxon>
        <taxon>Chordata</taxon>
        <taxon>Craniata</taxon>
        <taxon>Vertebrata</taxon>
        <taxon>Euteleostomi</taxon>
        <taxon>Archelosauria</taxon>
        <taxon>Archosauria</taxon>
        <taxon>Dinosauria</taxon>
        <taxon>Saurischia</taxon>
        <taxon>Theropoda</taxon>
        <taxon>Coelurosauria</taxon>
        <taxon>Aves</taxon>
        <taxon>Neognathae</taxon>
        <taxon>Galloanserae</taxon>
        <taxon>Galliformes</taxon>
        <taxon>Phasianidae</taxon>
        <taxon>Phasianinae</taxon>
        <taxon>Chrysolophus</taxon>
    </lineage>
</organism>
<comment type="cofactor">
    <cofactor evidence="1 9">
        <name>pyridoxal 5'-phosphate</name>
        <dbReference type="ChEBI" id="CHEBI:597326"/>
    </cofactor>
</comment>
<sequence>MYYWSWIFNVRKVPKVWKHSDTLLFSTPCLHEVGPKQNNHFFSDTSTAVWLLGAAAVPDFTLAFPHGTARPSNVAVPFQYNRSFAARSRTYPGGTHGAARPNVPSVRRGPERSLTNFTGPSSAIFPLSGLPNSRRASSHGEPRSLRFPQPRRAQRSPARAANLRHEKVPNSAPAAMPTAKPITKPIFTLSKQLGCDCPYGPTVTGICDAAPRAQLRQVADLIGADPREIIFTSGATESNNMAIKGVARFYKSRKKHIITTQTEHKCVLDSCRSLEAEGFQITYLPVQKNGLIDLKELEAAFQPDTSLVSVMAVNNEIGVKQPIRDIGEICRARKVFFHTDAAQAVGKIPVDVNDLKIDLMSISGHKIYGPKGVGAIYVRRRPRVRLEPLQSGGGQERGLRSGTVPTPLAVGLGAACEVAQEEMEYDHKRISQLAERLVTKIMSEVPDVVMNGDREHRYPGCINLSFAYVEGESLLMALKDVALSSGSLFLSSTCTLFQLVMFFLCFRFGIGRFTTEEEVDYTVQKCIQHVKRLREMSPLWEMVQDGIDLKSIKWSQH</sequence>
<keyword evidence="13" id="KW-1185">Reference proteome</keyword>
<evidence type="ECO:0000256" key="8">
    <source>
        <dbReference type="ARBA" id="ARBA00023014"/>
    </source>
</evidence>
<dbReference type="InterPro" id="IPR015422">
    <property type="entry name" value="PyrdxlP-dep_Trfase_small"/>
</dbReference>
<feature type="region of interest" description="Disordered" evidence="10">
    <location>
        <begin position="89"/>
        <end position="177"/>
    </location>
</feature>
<dbReference type="Gene3D" id="3.90.1150.10">
    <property type="entry name" value="Aspartate Aminotransferase, domain 1"/>
    <property type="match status" value="1"/>
</dbReference>
<dbReference type="Proteomes" id="UP000694543">
    <property type="component" value="Unplaced"/>
</dbReference>
<dbReference type="InterPro" id="IPR020578">
    <property type="entry name" value="Aminotrans_V_PyrdxlP_BS"/>
</dbReference>
<protein>
    <recommendedName>
        <fullName evidence="3">cysteine desulfurase</fullName>
        <ecNumber evidence="3">2.8.1.7</ecNumber>
    </recommendedName>
</protein>
<feature type="domain" description="Aminotransferase class V" evidence="11">
    <location>
        <begin position="217"/>
        <end position="521"/>
    </location>
</feature>
<keyword evidence="7" id="KW-0408">Iron</keyword>
<dbReference type="FunFam" id="3.40.640.10:FF:000003">
    <property type="entry name" value="Cysteine desulfurase IscS"/>
    <property type="match status" value="1"/>
</dbReference>
<dbReference type="InterPro" id="IPR015424">
    <property type="entry name" value="PyrdxlP-dep_Trfase"/>
</dbReference>
<feature type="compositionally biased region" description="Low complexity" evidence="10">
    <location>
        <begin position="148"/>
        <end position="161"/>
    </location>
</feature>